<dbReference type="SUPFAM" id="SSF55781">
    <property type="entry name" value="GAF domain-like"/>
    <property type="match status" value="1"/>
</dbReference>
<keyword evidence="4" id="KW-0804">Transcription</keyword>
<keyword evidence="2" id="KW-0418">Kinase</keyword>
<dbReference type="InterPro" id="IPR029016">
    <property type="entry name" value="GAF-like_dom_sf"/>
</dbReference>
<dbReference type="PROSITE" id="PS50921">
    <property type="entry name" value="ANTAR"/>
    <property type="match status" value="1"/>
</dbReference>
<proteinExistence type="predicted"/>
<evidence type="ECO:0000256" key="2">
    <source>
        <dbReference type="ARBA" id="ARBA00022777"/>
    </source>
</evidence>
<dbReference type="InterPro" id="IPR011006">
    <property type="entry name" value="CheY-like_superfamily"/>
</dbReference>
<dbReference type="GO" id="GO:0003723">
    <property type="term" value="F:RNA binding"/>
    <property type="evidence" value="ECO:0007669"/>
    <property type="project" value="InterPro"/>
</dbReference>
<evidence type="ECO:0000313" key="7">
    <source>
        <dbReference type="Proteomes" id="UP000295151"/>
    </source>
</evidence>
<dbReference type="OrthoDB" id="3683444at2"/>
<dbReference type="AlphaFoldDB" id="A0A4R7SX94"/>
<dbReference type="InterPro" id="IPR005561">
    <property type="entry name" value="ANTAR"/>
</dbReference>
<dbReference type="Pfam" id="PF03861">
    <property type="entry name" value="ANTAR"/>
    <property type="match status" value="1"/>
</dbReference>
<evidence type="ECO:0000256" key="4">
    <source>
        <dbReference type="ARBA" id="ARBA00023163"/>
    </source>
</evidence>
<dbReference type="InterPro" id="IPR012074">
    <property type="entry name" value="GAF_ANTAR"/>
</dbReference>
<keyword evidence="3" id="KW-0805">Transcription regulation</keyword>
<name>A0A4R7SX94_9ACTN</name>
<keyword evidence="1" id="KW-0808">Transferase</keyword>
<reference evidence="6 7" key="1">
    <citation type="submission" date="2019-03" db="EMBL/GenBank/DDBJ databases">
        <title>Genomic Encyclopedia of Type Strains, Phase III (KMG-III): the genomes of soil and plant-associated and newly described type strains.</title>
        <authorList>
            <person name="Whitman W."/>
        </authorList>
    </citation>
    <scope>NUCLEOTIDE SEQUENCE [LARGE SCALE GENOMIC DNA]</scope>
    <source>
        <strain evidence="6 7">VKM Ac-2575</strain>
    </source>
</reference>
<organism evidence="6 7">
    <name type="scientific">Kribbella voronezhensis</name>
    <dbReference type="NCBI Taxonomy" id="2512212"/>
    <lineage>
        <taxon>Bacteria</taxon>
        <taxon>Bacillati</taxon>
        <taxon>Actinomycetota</taxon>
        <taxon>Actinomycetes</taxon>
        <taxon>Propionibacteriales</taxon>
        <taxon>Kribbellaceae</taxon>
        <taxon>Kribbella</taxon>
    </lineage>
</organism>
<evidence type="ECO:0000256" key="1">
    <source>
        <dbReference type="ARBA" id="ARBA00022679"/>
    </source>
</evidence>
<dbReference type="InterPro" id="IPR003018">
    <property type="entry name" value="GAF"/>
</dbReference>
<comment type="caution">
    <text evidence="6">The sequence shown here is derived from an EMBL/GenBank/DDBJ whole genome shotgun (WGS) entry which is preliminary data.</text>
</comment>
<dbReference type="EMBL" id="SOCE01000002">
    <property type="protein sequence ID" value="TDU83894.1"/>
    <property type="molecule type" value="Genomic_DNA"/>
</dbReference>
<evidence type="ECO:0000313" key="6">
    <source>
        <dbReference type="EMBL" id="TDU83894.1"/>
    </source>
</evidence>
<dbReference type="PIRSF" id="PIRSF036625">
    <property type="entry name" value="GAF_ANTAR"/>
    <property type="match status" value="1"/>
</dbReference>
<gene>
    <name evidence="6" type="ORF">EV138_6358</name>
</gene>
<dbReference type="Gene3D" id="1.10.10.10">
    <property type="entry name" value="Winged helix-like DNA-binding domain superfamily/Winged helix DNA-binding domain"/>
    <property type="match status" value="1"/>
</dbReference>
<dbReference type="GO" id="GO:0016301">
    <property type="term" value="F:kinase activity"/>
    <property type="evidence" value="ECO:0007669"/>
    <property type="project" value="UniProtKB-KW"/>
</dbReference>
<accession>A0A4R7SX94</accession>
<dbReference type="InterPro" id="IPR036388">
    <property type="entry name" value="WH-like_DNA-bd_sf"/>
</dbReference>
<protein>
    <submittedName>
        <fullName evidence="6">GAF domain-containing protein</fullName>
    </submittedName>
</protein>
<evidence type="ECO:0000256" key="3">
    <source>
        <dbReference type="ARBA" id="ARBA00023015"/>
    </source>
</evidence>
<dbReference type="Proteomes" id="UP000295151">
    <property type="component" value="Unassembled WGS sequence"/>
</dbReference>
<evidence type="ECO:0000259" key="5">
    <source>
        <dbReference type="PROSITE" id="PS50921"/>
    </source>
</evidence>
<sequence>MTAATASQAFVDAAAAMVQQDDVADTLTRLLADCAKFTAADAIGLLVKHEDGSLEILSATSHHAAQLELYQLQQDSGPCVDVAQNGSALSVAGDAELVERWGRVGEAIIAAGYHAVHAVPLRWHGRLIGAMNAFHSAPETADGEAEQLTQAFADIAAVVIIQSHELTPGQLDERIRTALAGRTVIEQAKGVLAQLSRVDMAAAYDLLVRRATDGGVSLTQAANGIIGEARKRP</sequence>
<dbReference type="RefSeq" id="WP_133983472.1">
    <property type="nucleotide sequence ID" value="NZ_SOCE01000002.1"/>
</dbReference>
<dbReference type="Gene3D" id="3.30.450.40">
    <property type="match status" value="1"/>
</dbReference>
<keyword evidence="7" id="KW-1185">Reference proteome</keyword>
<dbReference type="SMART" id="SM01012">
    <property type="entry name" value="ANTAR"/>
    <property type="match status" value="1"/>
</dbReference>
<dbReference type="SUPFAM" id="SSF52172">
    <property type="entry name" value="CheY-like"/>
    <property type="match status" value="1"/>
</dbReference>
<dbReference type="Pfam" id="PF01590">
    <property type="entry name" value="GAF"/>
    <property type="match status" value="1"/>
</dbReference>
<feature type="domain" description="ANTAR" evidence="5">
    <location>
        <begin position="165"/>
        <end position="226"/>
    </location>
</feature>